<dbReference type="Pfam" id="PF05107">
    <property type="entry name" value="Cas_Cas7"/>
    <property type="match status" value="1"/>
</dbReference>
<name>A0ABT7BPL7_9CYAN</name>
<evidence type="ECO:0000313" key="1">
    <source>
        <dbReference type="EMBL" id="MDJ1181139.1"/>
    </source>
</evidence>
<reference evidence="1 2" key="1">
    <citation type="submission" date="2023-01" db="EMBL/GenBank/DDBJ databases">
        <title>Novel diversity within Roseofilum (Cyanobacteria; Desertifilaceae) from marine benthic mats with descriptions of four novel species.</title>
        <authorList>
            <person name="Wang Y."/>
            <person name="Berthold D.E."/>
            <person name="Hu J."/>
            <person name="Lefler F.W."/>
            <person name="Laughinghouse H.D. IV."/>
        </authorList>
    </citation>
    <scope>NUCLEOTIDE SEQUENCE [LARGE SCALE GENOMIC DNA]</scope>
    <source>
        <strain evidence="1 2">BLCC-M91</strain>
    </source>
</reference>
<comment type="caution">
    <text evidence="1">The sequence shown here is derived from an EMBL/GenBank/DDBJ whole genome shotgun (WGS) entry which is preliminary data.</text>
</comment>
<dbReference type="EMBL" id="JAQPOK010000153">
    <property type="protein sequence ID" value="MDJ1181139.1"/>
    <property type="molecule type" value="Genomic_DNA"/>
</dbReference>
<dbReference type="InterPro" id="IPR013418">
    <property type="entry name" value="CRISPR-assoc_prot_Cas7/Csd2"/>
</dbReference>
<gene>
    <name evidence="1" type="primary">cas7c</name>
    <name evidence="1" type="ORF">PJF56_19955</name>
</gene>
<dbReference type="NCBIfam" id="TIGR02589">
    <property type="entry name" value="cas_Csd2"/>
    <property type="match status" value="1"/>
</dbReference>
<dbReference type="NCBIfam" id="TIGR01595">
    <property type="entry name" value="cas_CT1132"/>
    <property type="match status" value="1"/>
</dbReference>
<accession>A0ABT7BPL7</accession>
<dbReference type="Proteomes" id="UP001231370">
    <property type="component" value="Unassembled WGS sequence"/>
</dbReference>
<protein>
    <submittedName>
        <fullName evidence="1">Type I-C CRISPR-associated protein Cas7/Csd2</fullName>
    </submittedName>
</protein>
<proteinExistence type="predicted"/>
<evidence type="ECO:0000313" key="2">
    <source>
        <dbReference type="Proteomes" id="UP001231370"/>
    </source>
</evidence>
<organism evidence="1 2">
    <name type="scientific">Roseofilum halophilum BLCC-M91</name>
    <dbReference type="NCBI Taxonomy" id="3022259"/>
    <lineage>
        <taxon>Bacteria</taxon>
        <taxon>Bacillati</taxon>
        <taxon>Cyanobacteriota</taxon>
        <taxon>Cyanophyceae</taxon>
        <taxon>Desertifilales</taxon>
        <taxon>Desertifilaceae</taxon>
        <taxon>Roseofilum</taxon>
        <taxon>Roseofilum halophilum</taxon>
    </lineage>
</organism>
<sequence length="282" mass="31366">MTKQNDPTKRHDAIVLFDCTNSNPNGDPDALNAPRMDITTQHGLVTDAAIKRKIRNYVLDKKQGEEGYKIFVTQGAILNDAIKAGYDALTIKVSKAGNPEQQAQVQAWMQQQYWDIRMFGAVLSTGMNAGQVWGPVQVGFGSSVDPIEPMTVTLTRCAATDGKEGKDNKTMGTKEIIPYGLYRAEISYNPNRASDAVTSADLELFWEALLNCWENSDSSSKRLDCQGLMVFTHESKLGDIPRRDINSAVSVIKKEDQNVPRCFSDYEVAIDSDLADRFARFR</sequence>
<keyword evidence="2" id="KW-1185">Reference proteome</keyword>
<dbReference type="InterPro" id="IPR006482">
    <property type="entry name" value="Cas7_Csh2/Csh2"/>
</dbReference>
<dbReference type="RefSeq" id="WP_283764439.1">
    <property type="nucleotide sequence ID" value="NZ_JAQPOK010000153.1"/>
</dbReference>